<gene>
    <name evidence="2" type="ORF">RAE19_01435</name>
</gene>
<organism evidence="2 3">
    <name type="scientific">Rhodoferax potami</name>
    <dbReference type="NCBI Taxonomy" id="3068338"/>
    <lineage>
        <taxon>Bacteria</taxon>
        <taxon>Pseudomonadati</taxon>
        <taxon>Pseudomonadota</taxon>
        <taxon>Betaproteobacteria</taxon>
        <taxon>Burkholderiales</taxon>
        <taxon>Comamonadaceae</taxon>
        <taxon>Rhodoferax</taxon>
    </lineage>
</organism>
<comment type="caution">
    <text evidence="2">The sequence shown here is derived from an EMBL/GenBank/DDBJ whole genome shotgun (WGS) entry which is preliminary data.</text>
</comment>
<evidence type="ECO:0008006" key="4">
    <source>
        <dbReference type="Google" id="ProtNLM"/>
    </source>
</evidence>
<keyword evidence="1" id="KW-1133">Transmembrane helix</keyword>
<feature type="transmembrane region" description="Helical" evidence="1">
    <location>
        <begin position="80"/>
        <end position="102"/>
    </location>
</feature>
<dbReference type="Proteomes" id="UP001321700">
    <property type="component" value="Unassembled WGS sequence"/>
</dbReference>
<keyword evidence="1" id="KW-0812">Transmembrane</keyword>
<sequence>MAAQTTRAAGAVWALLQERPDLLLEHAQAYADLLRDESTTWAAFWLVKGLWLVGAVLLAFVGLTLAGVAVILASVLPVGWAVLIVVPSVAFLGALLCGWAVVRGPAAPGLDEMRVQWEADRNMLSPGGL</sequence>
<evidence type="ECO:0000313" key="3">
    <source>
        <dbReference type="Proteomes" id="UP001321700"/>
    </source>
</evidence>
<feature type="transmembrane region" description="Helical" evidence="1">
    <location>
        <begin position="50"/>
        <end position="73"/>
    </location>
</feature>
<proteinExistence type="predicted"/>
<reference evidence="2 3" key="1">
    <citation type="submission" date="2023-08" db="EMBL/GenBank/DDBJ databases">
        <title>Rhodoferax potami sp. nov. and Rhodoferax mekongensis sp. nov., isolated from the Mekong River in Thailand.</title>
        <authorList>
            <person name="Kitikhun S."/>
            <person name="Charoenyingcharoen P."/>
            <person name="Siriarchawattana P."/>
            <person name="Likhitrattanapisal S."/>
            <person name="Nilsakha T."/>
            <person name="Chanpet A."/>
            <person name="Rattanawaree P."/>
            <person name="Ingsriswang S."/>
        </authorList>
    </citation>
    <scope>NUCLEOTIDE SEQUENCE [LARGE SCALE GENOMIC DNA]</scope>
    <source>
        <strain evidence="2 3">TBRC 17660</strain>
    </source>
</reference>
<name>A0ABU3KIC6_9BURK</name>
<dbReference type="EMBL" id="JAVBIK010000001">
    <property type="protein sequence ID" value="MDT7517415.1"/>
    <property type="molecule type" value="Genomic_DNA"/>
</dbReference>
<dbReference type="RefSeq" id="WP_313873242.1">
    <property type="nucleotide sequence ID" value="NZ_JAVBIK010000001.1"/>
</dbReference>
<accession>A0ABU3KIC6</accession>
<evidence type="ECO:0000256" key="1">
    <source>
        <dbReference type="SAM" id="Phobius"/>
    </source>
</evidence>
<keyword evidence="3" id="KW-1185">Reference proteome</keyword>
<evidence type="ECO:0000313" key="2">
    <source>
        <dbReference type="EMBL" id="MDT7517415.1"/>
    </source>
</evidence>
<protein>
    <recommendedName>
        <fullName evidence="4">Phage holin family protein</fullName>
    </recommendedName>
</protein>
<keyword evidence="1" id="KW-0472">Membrane</keyword>